<dbReference type="RefSeq" id="WP_097150764.1">
    <property type="nucleotide sequence ID" value="NZ_OBQC01000015.1"/>
</dbReference>
<evidence type="ECO:0000313" key="4">
    <source>
        <dbReference type="Proteomes" id="UP000219252"/>
    </source>
</evidence>
<dbReference type="PANTHER" id="PTHR30137">
    <property type="entry name" value="LUCIFERASE-LIKE MONOOXYGENASE"/>
    <property type="match status" value="1"/>
</dbReference>
<dbReference type="OrthoDB" id="9780518at2"/>
<organism evidence="3 4">
    <name type="scientific">Ureibacillus acetophenoni</name>
    <dbReference type="NCBI Taxonomy" id="614649"/>
    <lineage>
        <taxon>Bacteria</taxon>
        <taxon>Bacillati</taxon>
        <taxon>Bacillota</taxon>
        <taxon>Bacilli</taxon>
        <taxon>Bacillales</taxon>
        <taxon>Caryophanaceae</taxon>
        <taxon>Ureibacillus</taxon>
    </lineage>
</organism>
<proteinExistence type="predicted"/>
<sequence length="336" mass="37797">MRLSVLDQAPITKGNTAQDALAKAVELAIVTEELGYERIWMAEHHSTQGYASSAPEITAAYIAAKTNRIRVGTGGTMIMHYSPYKVAENFKTLSALAPGRIDFGIGRAPGGDQYAMYALSDGRRPEVENIYEKIDAALAFINEEIPDNPYYRRVTASPNNVPLPEAWILGSSGNSAIETGRRGVGYSYAQFFNGYMNKGVFDAYRDSFVPSAFMEKPEIIVSYFVTVGETKEEAEYEAKPANISRMLFMRGQVNPPRLTPEEAKDYPLTEMDKMWLEENRKLNIVGTAKEVGDYLRQEQELYGFDEAMICTIPHSQEMRLKVYRLLAEEFKLNKNE</sequence>
<dbReference type="GO" id="GO:0005829">
    <property type="term" value="C:cytosol"/>
    <property type="evidence" value="ECO:0007669"/>
    <property type="project" value="TreeGrafter"/>
</dbReference>
<name>A0A285UNJ4_9BACL</name>
<dbReference type="FunFam" id="3.20.20.30:FF:000002">
    <property type="entry name" value="LLM class flavin-dependent oxidoreductase"/>
    <property type="match status" value="1"/>
</dbReference>
<dbReference type="InterPro" id="IPR036661">
    <property type="entry name" value="Luciferase-like_sf"/>
</dbReference>
<dbReference type="Pfam" id="PF00296">
    <property type="entry name" value="Bac_luciferase"/>
    <property type="match status" value="1"/>
</dbReference>
<dbReference type="InterPro" id="IPR011251">
    <property type="entry name" value="Luciferase-like_dom"/>
</dbReference>
<dbReference type="CDD" id="cd00347">
    <property type="entry name" value="Flavin_utilizing_monoxygenases"/>
    <property type="match status" value="1"/>
</dbReference>
<dbReference type="InterPro" id="IPR019949">
    <property type="entry name" value="CmoO-like"/>
</dbReference>
<evidence type="ECO:0000313" key="3">
    <source>
        <dbReference type="EMBL" id="SOC43343.1"/>
    </source>
</evidence>
<reference evidence="4" key="1">
    <citation type="submission" date="2017-08" db="EMBL/GenBank/DDBJ databases">
        <authorList>
            <person name="Varghese N."/>
            <person name="Submissions S."/>
        </authorList>
    </citation>
    <scope>NUCLEOTIDE SEQUENCE [LARGE SCALE GENOMIC DNA]</scope>
    <source>
        <strain evidence="4">JC23</strain>
    </source>
</reference>
<dbReference type="InterPro" id="IPR050766">
    <property type="entry name" value="Bact_Lucif_Oxidored"/>
</dbReference>
<dbReference type="EMBL" id="OBQC01000015">
    <property type="protein sequence ID" value="SOC43343.1"/>
    <property type="molecule type" value="Genomic_DNA"/>
</dbReference>
<dbReference type="SUPFAM" id="SSF51679">
    <property type="entry name" value="Bacterial luciferase-like"/>
    <property type="match status" value="1"/>
</dbReference>
<dbReference type="PANTHER" id="PTHR30137:SF6">
    <property type="entry name" value="LUCIFERASE-LIKE MONOOXYGENASE"/>
    <property type="match status" value="1"/>
</dbReference>
<dbReference type="GO" id="GO:0016705">
    <property type="term" value="F:oxidoreductase activity, acting on paired donors, with incorporation or reduction of molecular oxygen"/>
    <property type="evidence" value="ECO:0007669"/>
    <property type="project" value="InterPro"/>
</dbReference>
<dbReference type="NCBIfam" id="TIGR03558">
    <property type="entry name" value="oxido_grp_1"/>
    <property type="match status" value="1"/>
</dbReference>
<evidence type="ECO:0000259" key="2">
    <source>
        <dbReference type="Pfam" id="PF00296"/>
    </source>
</evidence>
<keyword evidence="4" id="KW-1185">Reference proteome</keyword>
<gene>
    <name evidence="3" type="ORF">SAMN05877842_11594</name>
</gene>
<comment type="similarity">
    <text evidence="1">To bacterial alkanal monooxygenase alpha and beta chains.</text>
</comment>
<accession>A0A285UNJ4</accession>
<feature type="domain" description="Luciferase-like" evidence="2">
    <location>
        <begin position="1"/>
        <end position="301"/>
    </location>
</feature>
<dbReference type="AlphaFoldDB" id="A0A285UNJ4"/>
<dbReference type="Proteomes" id="UP000219252">
    <property type="component" value="Unassembled WGS sequence"/>
</dbReference>
<protein>
    <submittedName>
        <fullName evidence="3">Luciferase family oxidoreductase group 1</fullName>
    </submittedName>
</protein>
<evidence type="ECO:0000256" key="1">
    <source>
        <dbReference type="ARBA" id="ARBA00007789"/>
    </source>
</evidence>
<dbReference type="Gene3D" id="3.20.20.30">
    <property type="entry name" value="Luciferase-like domain"/>
    <property type="match status" value="1"/>
</dbReference>